<evidence type="ECO:0000313" key="3">
    <source>
        <dbReference type="Proteomes" id="UP001370590"/>
    </source>
</evidence>
<accession>A0ABU8SKT2</accession>
<organism evidence="2 3">
    <name type="scientific">Nicoliella lavandulae</name>
    <dbReference type="NCBI Taxonomy" id="3082954"/>
    <lineage>
        <taxon>Bacteria</taxon>
        <taxon>Bacillati</taxon>
        <taxon>Bacillota</taxon>
        <taxon>Bacilli</taxon>
        <taxon>Lactobacillales</taxon>
        <taxon>Lactobacillaceae</taxon>
        <taxon>Nicoliella</taxon>
    </lineage>
</organism>
<protein>
    <submittedName>
        <fullName evidence="2">YceD family protein</fullName>
    </submittedName>
</protein>
<evidence type="ECO:0000256" key="1">
    <source>
        <dbReference type="SAM" id="MobiDB-lite"/>
    </source>
</evidence>
<keyword evidence="3" id="KW-1185">Reference proteome</keyword>
<dbReference type="InterPro" id="IPR003772">
    <property type="entry name" value="YceD"/>
</dbReference>
<name>A0ABU8SKT2_9LACO</name>
<feature type="compositionally biased region" description="Basic and acidic residues" evidence="1">
    <location>
        <begin position="160"/>
        <end position="175"/>
    </location>
</feature>
<dbReference type="RefSeq" id="WP_339960322.1">
    <property type="nucleotide sequence ID" value="NZ_JAWMWH010000001.1"/>
</dbReference>
<dbReference type="EMBL" id="JAWMWH010000001">
    <property type="protein sequence ID" value="MEJ6400516.1"/>
    <property type="molecule type" value="Genomic_DNA"/>
</dbReference>
<gene>
    <name evidence="2" type="ORF">R4146_05010</name>
</gene>
<dbReference type="Pfam" id="PF02620">
    <property type="entry name" value="YceD"/>
    <property type="match status" value="1"/>
</dbReference>
<reference evidence="2 3" key="1">
    <citation type="submission" date="2023-10" db="EMBL/GenBank/DDBJ databases">
        <title>Nicoliella lavandulae sp. nov. isolated from Lavandula angustifolia flowers.</title>
        <authorList>
            <person name="Alcantara C."/>
            <person name="Zuniga M."/>
            <person name="Landete J.M."/>
            <person name="Monedero V."/>
        </authorList>
    </citation>
    <scope>NUCLEOTIDE SEQUENCE [LARGE SCALE GENOMIC DNA]</scope>
    <source>
        <strain evidence="2 3">Es01</strain>
    </source>
</reference>
<feature type="region of interest" description="Disordered" evidence="1">
    <location>
        <begin position="157"/>
        <end position="176"/>
    </location>
</feature>
<comment type="caution">
    <text evidence="2">The sequence shown here is derived from an EMBL/GenBank/DDBJ whole genome shotgun (WGS) entry which is preliminary data.</text>
</comment>
<evidence type="ECO:0000313" key="2">
    <source>
        <dbReference type="EMBL" id="MEJ6400516.1"/>
    </source>
</evidence>
<proteinExistence type="predicted"/>
<sequence length="186" mass="21280">MKWYLSDLKDYKDVPLSEQETLDLKDDLLSRYSDQILDVQPIDVESHVFYDQGNAIVNAQVKGEITVPSSRSLTPVKFPLNFSINEVYVPDEAALKRFEQDDSNDDEIGLIADEDGAIDFDRAVSDNIILQIPMHVLSPKESEFNIMPEGNDWQVISEDEYNHPKTDDKPVDPRLTKLKNFFGDDQ</sequence>
<dbReference type="Proteomes" id="UP001370590">
    <property type="component" value="Unassembled WGS sequence"/>
</dbReference>